<feature type="transmembrane region" description="Helical" evidence="10">
    <location>
        <begin position="240"/>
        <end position="264"/>
    </location>
</feature>
<dbReference type="PANTHER" id="PTHR33121:SF79">
    <property type="entry name" value="CYCLIC DI-GMP PHOSPHODIESTERASE PDED-RELATED"/>
    <property type="match status" value="1"/>
</dbReference>
<keyword evidence="13" id="KW-1185">Reference proteome</keyword>
<keyword evidence="4" id="KW-0973">c-di-GMP</keyword>
<keyword evidence="7 10" id="KW-1133">Transmembrane helix</keyword>
<sequence length="519" mass="59115">MPNRSNLIQASMRNFASLFELLLKKWLFLLLLPVVLAFVFSYFIAVYLAHNKATEIGEFNLERLEAILKLSDQIGEYAMNLTEEDCGKLTEYMRFRPYFRGVLLFNDKSFYCSSTTGDLNLPLNTLLPVDRLKDGSQHIVPETPARPGVPAIITTFKNEQTQYGAVVIFEGQYLIDSFIQPDVFPRAVKTVVLGLHGATLPAAPQFSGNEVITVFAGDKFEVHQDFVILLEISKALFWHFYWIAFGLLLPLIFTLFVLSSLLLWKRNGRHSLADDIKSGIENQEFFLVYQPVVSSEDGKAKGVEALVRWQHPQMGLVRPDLFIPIAEESQLIVPLTNYIFERALADFSQLQLTTDFRIGFNVAPEHFIQSDIEAKFRYLRDAFAEIGVQPLIEITERQLLTVDMCERIAALRELGILVAIDDFGTGQTTLSLLQTFTLDYLKIDKCFIDTVGQDSVTSHVLDTIIELCHKMNYVAVAEGVETQEQADYLISRDVHFLQGYLYAKPMKLNELELWLKEHN</sequence>
<dbReference type="InterPro" id="IPR035919">
    <property type="entry name" value="EAL_sf"/>
</dbReference>
<feature type="domain" description="EAL" evidence="11">
    <location>
        <begin position="269"/>
        <end position="519"/>
    </location>
</feature>
<keyword evidence="5 10" id="KW-0812">Transmembrane</keyword>
<evidence type="ECO:0000259" key="11">
    <source>
        <dbReference type="PROSITE" id="PS50883"/>
    </source>
</evidence>
<keyword evidence="8 10" id="KW-0472">Membrane</keyword>
<evidence type="ECO:0000256" key="10">
    <source>
        <dbReference type="SAM" id="Phobius"/>
    </source>
</evidence>
<evidence type="ECO:0000256" key="3">
    <source>
        <dbReference type="ARBA" id="ARBA00022475"/>
    </source>
</evidence>
<dbReference type="InterPro" id="IPR024744">
    <property type="entry name" value="CSS-motif_dom"/>
</dbReference>
<gene>
    <name evidence="12" type="ORF">ACE02W_08405</name>
</gene>
<dbReference type="SUPFAM" id="SSF141868">
    <property type="entry name" value="EAL domain-like"/>
    <property type="match status" value="1"/>
</dbReference>
<evidence type="ECO:0000256" key="2">
    <source>
        <dbReference type="ARBA" id="ARBA00012282"/>
    </source>
</evidence>
<dbReference type="EC" id="3.1.4.52" evidence="2"/>
<feature type="transmembrane region" description="Helical" evidence="10">
    <location>
        <begin position="26"/>
        <end position="49"/>
    </location>
</feature>
<evidence type="ECO:0000313" key="12">
    <source>
        <dbReference type="EMBL" id="MFB2619820.1"/>
    </source>
</evidence>
<comment type="caution">
    <text evidence="12">The sequence shown here is derived from an EMBL/GenBank/DDBJ whole genome shotgun (WGS) entry which is preliminary data.</text>
</comment>
<dbReference type="Pfam" id="PF00563">
    <property type="entry name" value="EAL"/>
    <property type="match status" value="1"/>
</dbReference>
<dbReference type="RefSeq" id="WP_342201340.1">
    <property type="nucleotide sequence ID" value="NZ_JBCATE010000002.1"/>
</dbReference>
<accession>A0ABV4VHQ6</accession>
<dbReference type="Gene3D" id="3.20.20.450">
    <property type="entry name" value="EAL domain"/>
    <property type="match status" value="1"/>
</dbReference>
<evidence type="ECO:0000256" key="7">
    <source>
        <dbReference type="ARBA" id="ARBA00022989"/>
    </source>
</evidence>
<evidence type="ECO:0000256" key="9">
    <source>
        <dbReference type="ARBA" id="ARBA00034290"/>
    </source>
</evidence>
<organism evidence="12 13">
    <name type="scientific">Shewanella mangrovisoli</name>
    <dbReference type="NCBI Taxonomy" id="2864211"/>
    <lineage>
        <taxon>Bacteria</taxon>
        <taxon>Pseudomonadati</taxon>
        <taxon>Pseudomonadota</taxon>
        <taxon>Gammaproteobacteria</taxon>
        <taxon>Alteromonadales</taxon>
        <taxon>Shewanellaceae</taxon>
        <taxon>Shewanella</taxon>
    </lineage>
</organism>
<name>A0ABV4VHQ6_9GAMM</name>
<evidence type="ECO:0000313" key="13">
    <source>
        <dbReference type="Proteomes" id="UP001576708"/>
    </source>
</evidence>
<evidence type="ECO:0000256" key="6">
    <source>
        <dbReference type="ARBA" id="ARBA00022801"/>
    </source>
</evidence>
<keyword evidence="3" id="KW-1003">Cell membrane</keyword>
<reference evidence="12 13" key="1">
    <citation type="submission" date="2024-09" db="EMBL/GenBank/DDBJ databases">
        <authorList>
            <person name="Zhang Y."/>
        </authorList>
    </citation>
    <scope>NUCLEOTIDE SEQUENCE [LARGE SCALE GENOMIC DNA]</scope>
    <source>
        <strain evidence="12 13">ZJ318</strain>
    </source>
</reference>
<dbReference type="CDD" id="cd01948">
    <property type="entry name" value="EAL"/>
    <property type="match status" value="1"/>
</dbReference>
<dbReference type="SMART" id="SM00052">
    <property type="entry name" value="EAL"/>
    <property type="match status" value="1"/>
</dbReference>
<comment type="catalytic activity">
    <reaction evidence="9">
        <text>3',3'-c-di-GMP + H2O = 5'-phosphoguanylyl(3'-&gt;5')guanosine + H(+)</text>
        <dbReference type="Rhea" id="RHEA:24902"/>
        <dbReference type="ChEBI" id="CHEBI:15377"/>
        <dbReference type="ChEBI" id="CHEBI:15378"/>
        <dbReference type="ChEBI" id="CHEBI:58754"/>
        <dbReference type="ChEBI" id="CHEBI:58805"/>
        <dbReference type="EC" id="3.1.4.52"/>
    </reaction>
</comment>
<dbReference type="PANTHER" id="PTHR33121">
    <property type="entry name" value="CYCLIC DI-GMP PHOSPHODIESTERASE PDEF"/>
    <property type="match status" value="1"/>
</dbReference>
<keyword evidence="6" id="KW-0378">Hydrolase</keyword>
<evidence type="ECO:0000256" key="8">
    <source>
        <dbReference type="ARBA" id="ARBA00023136"/>
    </source>
</evidence>
<dbReference type="Proteomes" id="UP001576708">
    <property type="component" value="Unassembled WGS sequence"/>
</dbReference>
<dbReference type="EMBL" id="JBHFGU010000002">
    <property type="protein sequence ID" value="MFB2619820.1"/>
    <property type="molecule type" value="Genomic_DNA"/>
</dbReference>
<evidence type="ECO:0000256" key="1">
    <source>
        <dbReference type="ARBA" id="ARBA00004651"/>
    </source>
</evidence>
<proteinExistence type="predicted"/>
<evidence type="ECO:0000256" key="5">
    <source>
        <dbReference type="ARBA" id="ARBA00022692"/>
    </source>
</evidence>
<dbReference type="Pfam" id="PF12792">
    <property type="entry name" value="CSS-motif"/>
    <property type="match status" value="1"/>
</dbReference>
<dbReference type="InterPro" id="IPR001633">
    <property type="entry name" value="EAL_dom"/>
</dbReference>
<dbReference type="PROSITE" id="PS50883">
    <property type="entry name" value="EAL"/>
    <property type="match status" value="1"/>
</dbReference>
<evidence type="ECO:0000256" key="4">
    <source>
        <dbReference type="ARBA" id="ARBA00022636"/>
    </source>
</evidence>
<comment type="subcellular location">
    <subcellularLocation>
        <location evidence="1">Cell membrane</location>
        <topology evidence="1">Multi-pass membrane protein</topology>
    </subcellularLocation>
</comment>
<dbReference type="InterPro" id="IPR050706">
    <property type="entry name" value="Cyclic-di-GMP_PDE-like"/>
</dbReference>
<protein>
    <recommendedName>
        <fullName evidence="2">cyclic-guanylate-specific phosphodiesterase</fullName>
        <ecNumber evidence="2">3.1.4.52</ecNumber>
    </recommendedName>
</protein>